<dbReference type="InterPro" id="IPR018490">
    <property type="entry name" value="cNMP-bd_dom_sf"/>
</dbReference>
<dbReference type="GO" id="GO:0004067">
    <property type="term" value="F:asparaginase activity"/>
    <property type="evidence" value="ECO:0007669"/>
    <property type="project" value="UniProtKB-EC"/>
</dbReference>
<dbReference type="PROSITE" id="PS50042">
    <property type="entry name" value="CNMP_BINDING_3"/>
    <property type="match status" value="1"/>
</dbReference>
<dbReference type="InterPro" id="IPR005821">
    <property type="entry name" value="Ion_trans_dom"/>
</dbReference>
<evidence type="ECO:0000256" key="1">
    <source>
        <dbReference type="ARBA" id="ARBA00004141"/>
    </source>
</evidence>
<dbReference type="OrthoDB" id="2012993at2759"/>
<dbReference type="SUPFAM" id="SSF81324">
    <property type="entry name" value="Voltage-gated potassium channels"/>
    <property type="match status" value="1"/>
</dbReference>
<feature type="domain" description="Cyclic nucleotide-binding" evidence="12">
    <location>
        <begin position="158"/>
        <end position="295"/>
    </location>
</feature>
<dbReference type="Gene3D" id="2.60.120.10">
    <property type="entry name" value="Jelly Rolls"/>
    <property type="match status" value="1"/>
</dbReference>
<sequence>MVAAHEWIAPGAAVSTFESYIWSLYWATVTFATVGYGDIHAYTAAEAVFIIIVINLNIFTGAYIIGTVTLMVTRSDEETGRYRGQLQALKQYGATHDIPKDLQSAMRGHLRLYYSSQEGSDEQAGSRGLTGVLGSLPSALRRRVLRHMYLGALQDSWLLLGTKQKFLDAFLAAAKIEHVMPKVEIVSEGDTVNELMLLVAGVAMIESPRSDSSSRTGEHVVLSLDGASVHGATIRELGPGDPLAEMAFFTETANLQIVRTTTVCRVLSISRTAYMALAASFPLSTEIMLDNLLNEAQEMVRRAYISAFAADAAVENLEDVDSLALRHASPELIEGMLVSAAPAAKRQHEAAAATTGGNGVGVGGAAATEKQGLYQQQSMRPRQQKQQMALSNLVRVRMLVEAQKQKLQRERTAEFLEAAKLGNTGRLRAMLQQGLSPDSSDYDGRTALMLAAGQGHHEAVSVLLSAGADPNAKDAFQGCPLVEAAKGAHDVIVDQLLEAGAKIQMSQVTCASHLCTCVFEGDVALLRRLVHGGMDPNSGDYDGRTAAHIAAAEGSLAALKMLVEEAGADLAVRDRWGATPLDEARRVGAAAVVAYLDARLASGTQPGGGSSGGDGSR</sequence>
<dbReference type="Gene3D" id="1.25.40.20">
    <property type="entry name" value="Ankyrin repeat-containing domain"/>
    <property type="match status" value="2"/>
</dbReference>
<evidence type="ECO:0000256" key="3">
    <source>
        <dbReference type="ARBA" id="ARBA00022448"/>
    </source>
</evidence>
<comment type="similarity">
    <text evidence="2">Belongs to the potassium channel family. Plant (TC 1.A.1.4) subfamily.</text>
</comment>
<gene>
    <name evidence="13" type="ORF">MNEG_10874</name>
</gene>
<dbReference type="Pfam" id="PF00520">
    <property type="entry name" value="Ion_trans"/>
    <property type="match status" value="1"/>
</dbReference>
<dbReference type="Pfam" id="PF12796">
    <property type="entry name" value="Ank_2"/>
    <property type="match status" value="1"/>
</dbReference>
<dbReference type="GO" id="GO:0005249">
    <property type="term" value="F:voltage-gated potassium channel activity"/>
    <property type="evidence" value="ECO:0007669"/>
    <property type="project" value="InterPro"/>
</dbReference>
<dbReference type="PANTHER" id="PTHR45743:SF2">
    <property type="entry name" value="POTASSIUM CHANNEL AKT1"/>
    <property type="match status" value="1"/>
</dbReference>
<keyword evidence="5" id="KW-0633">Potassium transport</keyword>
<evidence type="ECO:0000313" key="13">
    <source>
        <dbReference type="EMBL" id="KIY97088.1"/>
    </source>
</evidence>
<dbReference type="SUPFAM" id="SSF51206">
    <property type="entry name" value="cAMP-binding domain-like"/>
    <property type="match status" value="1"/>
</dbReference>
<feature type="repeat" description="ANK" evidence="10">
    <location>
        <begin position="542"/>
        <end position="575"/>
    </location>
</feature>
<dbReference type="InterPro" id="IPR036770">
    <property type="entry name" value="Ankyrin_rpt-contain_sf"/>
</dbReference>
<protein>
    <submittedName>
        <fullName evidence="13">Ankyrin repeat domain 50</fullName>
        <ecNumber evidence="13">3.5.1.1</ecNumber>
    </submittedName>
</protein>
<dbReference type="SUPFAM" id="SSF48403">
    <property type="entry name" value="Ankyrin repeat"/>
    <property type="match status" value="1"/>
</dbReference>
<dbReference type="EMBL" id="KK102715">
    <property type="protein sequence ID" value="KIY97088.1"/>
    <property type="molecule type" value="Genomic_DNA"/>
</dbReference>
<evidence type="ECO:0000256" key="4">
    <source>
        <dbReference type="ARBA" id="ARBA00022692"/>
    </source>
</evidence>
<dbReference type="RefSeq" id="XP_013896108.1">
    <property type="nucleotide sequence ID" value="XM_014040654.1"/>
</dbReference>
<dbReference type="InterPro" id="IPR000595">
    <property type="entry name" value="cNMP-bd_dom"/>
</dbReference>
<dbReference type="Gene3D" id="1.10.287.70">
    <property type="match status" value="1"/>
</dbReference>
<reference evidence="13 14" key="1">
    <citation type="journal article" date="2013" name="BMC Genomics">
        <title>Reconstruction of the lipid metabolism for the microalga Monoraphidium neglectum from its genome sequence reveals characteristics suitable for biofuel production.</title>
        <authorList>
            <person name="Bogen C."/>
            <person name="Al-Dilaimi A."/>
            <person name="Albersmeier A."/>
            <person name="Wichmann J."/>
            <person name="Grundmann M."/>
            <person name="Rupp O."/>
            <person name="Lauersen K.J."/>
            <person name="Blifernez-Klassen O."/>
            <person name="Kalinowski J."/>
            <person name="Goesmann A."/>
            <person name="Mussgnug J.H."/>
            <person name="Kruse O."/>
        </authorList>
    </citation>
    <scope>NUCLEOTIDE SEQUENCE [LARGE SCALE GENOMIC DNA]</scope>
    <source>
        <strain evidence="13 14">SAG 48.87</strain>
    </source>
</reference>
<evidence type="ECO:0000313" key="14">
    <source>
        <dbReference type="Proteomes" id="UP000054498"/>
    </source>
</evidence>
<dbReference type="EC" id="3.5.1.1" evidence="13"/>
<keyword evidence="6" id="KW-0407">Ion channel</keyword>
<keyword evidence="13" id="KW-0378">Hydrolase</keyword>
<keyword evidence="7 11" id="KW-1133">Transmembrane helix</keyword>
<name>A0A0D2KN35_9CHLO</name>
<keyword evidence="3" id="KW-0813">Transport</keyword>
<keyword evidence="4 11" id="KW-0812">Transmembrane</keyword>
<evidence type="ECO:0000256" key="2">
    <source>
        <dbReference type="ARBA" id="ARBA00007929"/>
    </source>
</evidence>
<evidence type="ECO:0000256" key="10">
    <source>
        <dbReference type="PROSITE-ProRule" id="PRU00023"/>
    </source>
</evidence>
<organism evidence="13 14">
    <name type="scientific">Monoraphidium neglectum</name>
    <dbReference type="NCBI Taxonomy" id="145388"/>
    <lineage>
        <taxon>Eukaryota</taxon>
        <taxon>Viridiplantae</taxon>
        <taxon>Chlorophyta</taxon>
        <taxon>core chlorophytes</taxon>
        <taxon>Chlorophyceae</taxon>
        <taxon>CS clade</taxon>
        <taxon>Sphaeropleales</taxon>
        <taxon>Selenastraceae</taxon>
        <taxon>Monoraphidium</taxon>
    </lineage>
</organism>
<evidence type="ECO:0000256" key="11">
    <source>
        <dbReference type="SAM" id="Phobius"/>
    </source>
</evidence>
<dbReference type="Gene3D" id="1.10.287.630">
    <property type="entry name" value="Helix hairpin bin"/>
    <property type="match status" value="1"/>
</dbReference>
<comment type="subcellular location">
    <subcellularLocation>
        <location evidence="1">Membrane</location>
        <topology evidence="1">Multi-pass membrane protein</topology>
    </subcellularLocation>
</comment>
<dbReference type="AlphaFoldDB" id="A0A0D2KN35"/>
<dbReference type="STRING" id="145388.A0A0D2KN35"/>
<dbReference type="GeneID" id="25728080"/>
<dbReference type="InterPro" id="IPR045319">
    <property type="entry name" value="KAT/AKT"/>
</dbReference>
<evidence type="ECO:0000256" key="7">
    <source>
        <dbReference type="ARBA" id="ARBA00022989"/>
    </source>
</evidence>
<proteinExistence type="inferred from homology"/>
<keyword evidence="14" id="KW-1185">Reference proteome</keyword>
<feature type="transmembrane region" description="Helical" evidence="11">
    <location>
        <begin position="20"/>
        <end position="37"/>
    </location>
</feature>
<dbReference type="InterPro" id="IPR014710">
    <property type="entry name" value="RmlC-like_jellyroll"/>
</dbReference>
<feature type="transmembrane region" description="Helical" evidence="11">
    <location>
        <begin position="49"/>
        <end position="72"/>
    </location>
</feature>
<accession>A0A0D2KN35</accession>
<dbReference type="Proteomes" id="UP000054498">
    <property type="component" value="Unassembled WGS sequence"/>
</dbReference>
<dbReference type="InterPro" id="IPR002110">
    <property type="entry name" value="Ankyrin_rpt"/>
</dbReference>
<keyword evidence="6" id="KW-0851">Voltage-gated channel</keyword>
<evidence type="ECO:0000256" key="8">
    <source>
        <dbReference type="ARBA" id="ARBA00023065"/>
    </source>
</evidence>
<keyword evidence="9 11" id="KW-0472">Membrane</keyword>
<dbReference type="CDD" id="cd00038">
    <property type="entry name" value="CAP_ED"/>
    <property type="match status" value="1"/>
</dbReference>
<evidence type="ECO:0000256" key="9">
    <source>
        <dbReference type="ARBA" id="ARBA00023136"/>
    </source>
</evidence>
<keyword evidence="5" id="KW-0630">Potassium</keyword>
<keyword evidence="5" id="KW-0631">Potassium channel</keyword>
<dbReference type="PROSITE" id="PS50088">
    <property type="entry name" value="ANK_REPEAT"/>
    <property type="match status" value="2"/>
</dbReference>
<evidence type="ECO:0000256" key="5">
    <source>
        <dbReference type="ARBA" id="ARBA00022826"/>
    </source>
</evidence>
<dbReference type="SMART" id="SM00248">
    <property type="entry name" value="ANK"/>
    <property type="match status" value="5"/>
</dbReference>
<evidence type="ECO:0000259" key="12">
    <source>
        <dbReference type="PROSITE" id="PS50042"/>
    </source>
</evidence>
<dbReference type="Pfam" id="PF13857">
    <property type="entry name" value="Ank_5"/>
    <property type="match status" value="1"/>
</dbReference>
<evidence type="ECO:0000256" key="6">
    <source>
        <dbReference type="ARBA" id="ARBA00022882"/>
    </source>
</evidence>
<keyword evidence="10" id="KW-0040">ANK repeat</keyword>
<keyword evidence="8" id="KW-0406">Ion transport</keyword>
<dbReference type="GO" id="GO:0034702">
    <property type="term" value="C:monoatomic ion channel complex"/>
    <property type="evidence" value="ECO:0007669"/>
    <property type="project" value="UniProtKB-KW"/>
</dbReference>
<dbReference type="PROSITE" id="PS50297">
    <property type="entry name" value="ANK_REP_REGION"/>
    <property type="match status" value="2"/>
</dbReference>
<feature type="repeat" description="ANK" evidence="10">
    <location>
        <begin position="443"/>
        <end position="475"/>
    </location>
</feature>
<dbReference type="KEGG" id="mng:MNEG_10874"/>
<dbReference type="PANTHER" id="PTHR45743">
    <property type="entry name" value="POTASSIUM CHANNEL AKT1"/>
    <property type="match status" value="1"/>
</dbReference>